<feature type="transmembrane region" description="Helical" evidence="1">
    <location>
        <begin position="46"/>
        <end position="66"/>
    </location>
</feature>
<keyword evidence="1" id="KW-0812">Transmembrane</keyword>
<dbReference type="Gene3D" id="3.30.565.10">
    <property type="entry name" value="Histidine kinase-like ATPase, C-terminal domain"/>
    <property type="match status" value="1"/>
</dbReference>
<dbReference type="SUPFAM" id="SSF55874">
    <property type="entry name" value="ATPase domain of HSP90 chaperone/DNA topoisomerase II/histidine kinase"/>
    <property type="match status" value="1"/>
</dbReference>
<keyword evidence="1" id="KW-0472">Membrane</keyword>
<feature type="transmembrane region" description="Helical" evidence="1">
    <location>
        <begin position="78"/>
        <end position="101"/>
    </location>
</feature>
<comment type="caution">
    <text evidence="3">The sequence shown here is derived from an EMBL/GenBank/DDBJ whole genome shotgun (WGS) entry which is preliminary data.</text>
</comment>
<evidence type="ECO:0000256" key="1">
    <source>
        <dbReference type="SAM" id="Phobius"/>
    </source>
</evidence>
<sequence>MNNFFGALSTIIFINIAMLNLIYFKISKKELFILISISQLVTLPIYILYRFISFIPINIIIMIYLYKKTNKSFSSISTPIISTLIAVISDYIVSFIRIFIIGMNFDVTFENNIAFIGCVLADCIIIFIISKLLGNFINKKLEIYKIQINRKFVFLIISALLLTLIIFYSNIILGSKDGFNTEIIKLNGILFFIYFILLLIITYTLLKNIIKELEFKNKKIQFENLKEYTSNLEKLYTEMREFRHDYINILSSIIGYIENKDMCGLEVYFNNKIIPLGKGLETNNFKIGHLKNIKLLELKGILSSKLIHAQELGIDVFIDIMEEIKRIDMDIIDLCRVVGILIDNAIDAALISTNKSLKVAVVNKNSSTIIVIINSCPENTPPIYKLFQKGFSTKGQNRGLGLSNLKELISHYNNVSLDTIIENGEFIQKLEIGHV</sequence>
<feature type="transmembrane region" description="Helical" evidence="1">
    <location>
        <begin position="113"/>
        <end position="132"/>
    </location>
</feature>
<protein>
    <submittedName>
        <fullName evidence="3">GHKL domain-containing protein</fullName>
    </submittedName>
</protein>
<feature type="transmembrane region" description="Helical" evidence="1">
    <location>
        <begin position="183"/>
        <end position="206"/>
    </location>
</feature>
<dbReference type="PANTHER" id="PTHR40448">
    <property type="entry name" value="TWO-COMPONENT SENSOR HISTIDINE KINASE"/>
    <property type="match status" value="1"/>
</dbReference>
<feature type="domain" description="Sensor histidine kinase NatK-like C-terminal" evidence="2">
    <location>
        <begin position="329"/>
        <end position="432"/>
    </location>
</feature>
<reference evidence="3 4" key="1">
    <citation type="submission" date="2021-07" db="EMBL/GenBank/DDBJ databases">
        <title>Clostridium weizhouense sp. nov., an anaerobic bacterium isolated from activated sludge of Petroleum wastewater.</title>
        <authorList>
            <person name="Li Q."/>
        </authorList>
    </citation>
    <scope>NUCLEOTIDE SEQUENCE [LARGE SCALE GENOMIC DNA]</scope>
    <source>
        <strain evidence="3 4">YB-6</strain>
    </source>
</reference>
<gene>
    <name evidence="3" type="ORF">KYD98_16610</name>
</gene>
<dbReference type="InterPro" id="IPR032834">
    <property type="entry name" value="NatK-like_C"/>
</dbReference>
<dbReference type="InterPro" id="IPR036890">
    <property type="entry name" value="HATPase_C_sf"/>
</dbReference>
<organism evidence="3 4">
    <name type="scientific">Clostridium weizhouense</name>
    <dbReference type="NCBI Taxonomy" id="2859781"/>
    <lineage>
        <taxon>Bacteria</taxon>
        <taxon>Bacillati</taxon>
        <taxon>Bacillota</taxon>
        <taxon>Clostridia</taxon>
        <taxon>Eubacteriales</taxon>
        <taxon>Clostridiaceae</taxon>
        <taxon>Clostridium</taxon>
    </lineage>
</organism>
<keyword evidence="4" id="KW-1185">Reference proteome</keyword>
<feature type="transmembrane region" description="Helical" evidence="1">
    <location>
        <begin position="152"/>
        <end position="171"/>
    </location>
</feature>
<dbReference type="Proteomes" id="UP001519921">
    <property type="component" value="Unassembled WGS sequence"/>
</dbReference>
<evidence type="ECO:0000259" key="2">
    <source>
        <dbReference type="Pfam" id="PF14501"/>
    </source>
</evidence>
<dbReference type="PANTHER" id="PTHR40448:SF1">
    <property type="entry name" value="TWO-COMPONENT SENSOR HISTIDINE KINASE"/>
    <property type="match status" value="1"/>
</dbReference>
<proteinExistence type="predicted"/>
<accession>A0ABS7ASR6</accession>
<feature type="transmembrane region" description="Helical" evidence="1">
    <location>
        <begin position="7"/>
        <end position="26"/>
    </location>
</feature>
<keyword evidence="1" id="KW-1133">Transmembrane helix</keyword>
<evidence type="ECO:0000313" key="4">
    <source>
        <dbReference type="Proteomes" id="UP001519921"/>
    </source>
</evidence>
<dbReference type="Pfam" id="PF14501">
    <property type="entry name" value="HATPase_c_5"/>
    <property type="match status" value="1"/>
</dbReference>
<name>A0ABS7ASR6_9CLOT</name>
<dbReference type="EMBL" id="JAHXPT010000017">
    <property type="protein sequence ID" value="MBW6411704.1"/>
    <property type="molecule type" value="Genomic_DNA"/>
</dbReference>
<evidence type="ECO:0000313" key="3">
    <source>
        <dbReference type="EMBL" id="MBW6411704.1"/>
    </source>
</evidence>
<dbReference type="RefSeq" id="WP_219781166.1">
    <property type="nucleotide sequence ID" value="NZ_JAHXPT010000017.1"/>
</dbReference>